<accession>A0ABN9UWC6</accession>
<gene>
    <name evidence="1" type="ORF">PCOR1329_LOCUS51198</name>
</gene>
<sequence>MGIETSLVEIVDGGVGQSGTAANVQTFINAWNVILEAAHYSHHPFTVKVDPDAVLLPSRLRDHVRPLGERRVYVPNCDHRDIWPGSSDYPMVYGAVEVISREGMEAYREGHSQCEEELDWSHWGEDLYLGHCLNMLGVEQELDVDQVRDETCCPGTPEQCPDRKDCTQPQAAAFHKFKSVDAWLECWQQASG</sequence>
<name>A0ABN9UWC6_9DINO</name>
<comment type="caution">
    <text evidence="1">The sequence shown here is derived from an EMBL/GenBank/DDBJ whole genome shotgun (WGS) entry which is preliminary data.</text>
</comment>
<keyword evidence="2" id="KW-1185">Reference proteome</keyword>
<reference evidence="1" key="1">
    <citation type="submission" date="2023-10" db="EMBL/GenBank/DDBJ databases">
        <authorList>
            <person name="Chen Y."/>
            <person name="Shah S."/>
            <person name="Dougan E. K."/>
            <person name="Thang M."/>
            <person name="Chan C."/>
        </authorList>
    </citation>
    <scope>NUCLEOTIDE SEQUENCE [LARGE SCALE GENOMIC DNA]</scope>
</reference>
<organism evidence="1 2">
    <name type="scientific">Prorocentrum cordatum</name>
    <dbReference type="NCBI Taxonomy" id="2364126"/>
    <lineage>
        <taxon>Eukaryota</taxon>
        <taxon>Sar</taxon>
        <taxon>Alveolata</taxon>
        <taxon>Dinophyceae</taxon>
        <taxon>Prorocentrales</taxon>
        <taxon>Prorocentraceae</taxon>
        <taxon>Prorocentrum</taxon>
    </lineage>
</organism>
<evidence type="ECO:0008006" key="3">
    <source>
        <dbReference type="Google" id="ProtNLM"/>
    </source>
</evidence>
<evidence type="ECO:0000313" key="1">
    <source>
        <dbReference type="EMBL" id="CAK0862886.1"/>
    </source>
</evidence>
<evidence type="ECO:0000313" key="2">
    <source>
        <dbReference type="Proteomes" id="UP001189429"/>
    </source>
</evidence>
<proteinExistence type="predicted"/>
<protein>
    <recommendedName>
        <fullName evidence="3">Hexosyltransferase</fullName>
    </recommendedName>
</protein>
<dbReference type="EMBL" id="CAUYUJ010016206">
    <property type="protein sequence ID" value="CAK0862886.1"/>
    <property type="molecule type" value="Genomic_DNA"/>
</dbReference>
<dbReference type="Proteomes" id="UP001189429">
    <property type="component" value="Unassembled WGS sequence"/>
</dbReference>